<proteinExistence type="predicted"/>
<evidence type="ECO:0000256" key="1">
    <source>
        <dbReference type="SAM" id="MobiDB-lite"/>
    </source>
</evidence>
<feature type="region of interest" description="Disordered" evidence="1">
    <location>
        <begin position="27"/>
        <end position="72"/>
    </location>
</feature>
<dbReference type="Proteomes" id="UP000189701">
    <property type="component" value="Unplaced"/>
</dbReference>
<reference evidence="3" key="2">
    <citation type="submission" date="2025-08" db="UniProtKB">
        <authorList>
            <consortium name="RefSeq"/>
        </authorList>
    </citation>
    <scope>IDENTIFICATION</scope>
    <source>
        <tissue evidence="3">Leaf</tissue>
    </source>
</reference>
<evidence type="ECO:0000313" key="3">
    <source>
        <dbReference type="RefSeq" id="XP_009763096.1"/>
    </source>
</evidence>
<name>A0A1U7VDR4_NICSY</name>
<evidence type="ECO:0000313" key="2">
    <source>
        <dbReference type="Proteomes" id="UP000189701"/>
    </source>
</evidence>
<gene>
    <name evidence="3" type="primary">LOC104214789</name>
</gene>
<reference evidence="2" key="1">
    <citation type="journal article" date="2013" name="Genome Biol.">
        <title>Reference genomes and transcriptomes of Nicotiana sylvestris and Nicotiana tomentosiformis.</title>
        <authorList>
            <person name="Sierro N."/>
            <person name="Battey J.N."/>
            <person name="Ouadi S."/>
            <person name="Bovet L."/>
            <person name="Goepfert S."/>
            <person name="Bakaher N."/>
            <person name="Peitsch M.C."/>
            <person name="Ivanov N.V."/>
        </authorList>
    </citation>
    <scope>NUCLEOTIDE SEQUENCE [LARGE SCALE GENOMIC DNA]</scope>
</reference>
<accession>A0A1U7VDR4</accession>
<protein>
    <submittedName>
        <fullName evidence="3">Uncharacterized protein LOC104214789</fullName>
    </submittedName>
</protein>
<dbReference type="RefSeq" id="XP_009763096.1">
    <property type="nucleotide sequence ID" value="XM_009764794.1"/>
</dbReference>
<feature type="compositionally biased region" description="Polar residues" evidence="1">
    <location>
        <begin position="43"/>
        <end position="59"/>
    </location>
</feature>
<sequence length="141" mass="15588">MNEQALDDALKKLIAQQVNNALQAFTSQLPVAPPTPTPNNNTLENSRSGLVNSGSVRTPSESRDGEPGNIVNSDLQNLVLTLQKQLKEQSDRIEQIPGVPPVIKGIDMDKYSQQLWKPSAAPLPIPKKFKMPDNSKIRWHN</sequence>
<keyword evidence="2" id="KW-1185">Reference proteome</keyword>
<organism evidence="2 3">
    <name type="scientific">Nicotiana sylvestris</name>
    <name type="common">Wood tobacco</name>
    <name type="synonym">South American tobacco</name>
    <dbReference type="NCBI Taxonomy" id="4096"/>
    <lineage>
        <taxon>Eukaryota</taxon>
        <taxon>Viridiplantae</taxon>
        <taxon>Streptophyta</taxon>
        <taxon>Embryophyta</taxon>
        <taxon>Tracheophyta</taxon>
        <taxon>Spermatophyta</taxon>
        <taxon>Magnoliopsida</taxon>
        <taxon>eudicotyledons</taxon>
        <taxon>Gunneridae</taxon>
        <taxon>Pentapetalae</taxon>
        <taxon>asterids</taxon>
        <taxon>lamiids</taxon>
        <taxon>Solanales</taxon>
        <taxon>Solanaceae</taxon>
        <taxon>Nicotianoideae</taxon>
        <taxon>Nicotianeae</taxon>
        <taxon>Nicotiana</taxon>
    </lineage>
</organism>
<dbReference type="AlphaFoldDB" id="A0A1U7VDR4"/>